<dbReference type="RefSeq" id="WP_087135866.1">
    <property type="nucleotide sequence ID" value="NZ_FUKR01000006.1"/>
</dbReference>
<evidence type="ECO:0008006" key="3">
    <source>
        <dbReference type="Google" id="ProtNLM"/>
    </source>
</evidence>
<organism evidence="1 2">
    <name type="scientific">Mycetocola reblochoni REB411</name>
    <dbReference type="NCBI Taxonomy" id="1255698"/>
    <lineage>
        <taxon>Bacteria</taxon>
        <taxon>Bacillati</taxon>
        <taxon>Actinomycetota</taxon>
        <taxon>Actinomycetes</taxon>
        <taxon>Micrococcales</taxon>
        <taxon>Microbacteriaceae</taxon>
        <taxon>Mycetocola</taxon>
    </lineage>
</organism>
<dbReference type="EMBL" id="FUKR01000006">
    <property type="protein sequence ID" value="SJN17838.1"/>
    <property type="molecule type" value="Genomic_DNA"/>
</dbReference>
<sequence length="67" mass="7702">MRPHRLGLHRLDMHRLDLHRLDLHRLDLHRLDLSAEHRRRSDSLPTTSPVGYCNSGEVGADARAIMG</sequence>
<evidence type="ECO:0000313" key="1">
    <source>
        <dbReference type="EMBL" id="SJN17838.1"/>
    </source>
</evidence>
<protein>
    <recommendedName>
        <fullName evidence="3">Pentapeptide repeat-containing protein</fullName>
    </recommendedName>
</protein>
<keyword evidence="2" id="KW-1185">Reference proteome</keyword>
<gene>
    <name evidence="1" type="ORF">FM119_01185</name>
</gene>
<dbReference type="Proteomes" id="UP000196778">
    <property type="component" value="Unassembled WGS sequence"/>
</dbReference>
<evidence type="ECO:0000313" key="2">
    <source>
        <dbReference type="Proteomes" id="UP000196778"/>
    </source>
</evidence>
<dbReference type="AlphaFoldDB" id="A0A1R4IDD9"/>
<accession>A0A1R4IDD9</accession>
<proteinExistence type="predicted"/>
<reference evidence="2" key="1">
    <citation type="submission" date="2017-02" db="EMBL/GenBank/DDBJ databases">
        <authorList>
            <person name="Dridi B."/>
        </authorList>
    </citation>
    <scope>NUCLEOTIDE SEQUENCE [LARGE SCALE GENOMIC DNA]</scope>
    <source>
        <strain evidence="2">EB411</strain>
    </source>
</reference>
<name>A0A1R4IDD9_9MICO</name>